<evidence type="ECO:0000256" key="3">
    <source>
        <dbReference type="ARBA" id="ARBA00022729"/>
    </source>
</evidence>
<gene>
    <name evidence="7" type="ORF">CTZ28_25685</name>
</gene>
<comment type="caution">
    <text evidence="7">The sequence shown here is derived from an EMBL/GenBank/DDBJ whole genome shotgun (WGS) entry which is preliminary data.</text>
</comment>
<dbReference type="RefSeq" id="WP_121892097.1">
    <property type="nucleotide sequence ID" value="NZ_PENI01000018.1"/>
</dbReference>
<feature type="chain" id="PRO_5039370510" evidence="6">
    <location>
        <begin position="24"/>
        <end position="360"/>
    </location>
</feature>
<evidence type="ECO:0000256" key="4">
    <source>
        <dbReference type="ARBA" id="ARBA00022764"/>
    </source>
</evidence>
<dbReference type="EMBL" id="PENI01000018">
    <property type="protein sequence ID" value="RMB83054.1"/>
    <property type="molecule type" value="Genomic_DNA"/>
</dbReference>
<dbReference type="PROSITE" id="PS51257">
    <property type="entry name" value="PROKAR_LIPOPROTEIN"/>
    <property type="match status" value="1"/>
</dbReference>
<name>A0A3M0I2S7_9ACTN</name>
<dbReference type="PANTHER" id="PTHR30222">
    <property type="entry name" value="SPERMIDINE/PUTRESCINE-BINDING PERIPLASMIC PROTEIN"/>
    <property type="match status" value="1"/>
</dbReference>
<keyword evidence="4" id="KW-0574">Periplasm</keyword>
<comment type="subcellular location">
    <subcellularLocation>
        <location evidence="1">Periplasm</location>
    </subcellularLocation>
</comment>
<dbReference type="SUPFAM" id="SSF53850">
    <property type="entry name" value="Periplasmic binding protein-like II"/>
    <property type="match status" value="1"/>
</dbReference>
<feature type="signal peptide" evidence="6">
    <location>
        <begin position="1"/>
        <end position="23"/>
    </location>
</feature>
<dbReference type="PRINTS" id="PR00909">
    <property type="entry name" value="SPERMDNBNDNG"/>
</dbReference>
<protein>
    <submittedName>
        <fullName evidence="7">Spermidine/putrecine ABC transporter substrate-binding protein</fullName>
    </submittedName>
</protein>
<proteinExistence type="predicted"/>
<sequence length="360" mass="38342">MSRTTLPRTLLATCVLTVTAVLATGCGGSGSDAGSSSGGGKELHVYAWAGEIPDSVVKGFEKETGIKVTVDTFDSNETMTAKLSSGSSGYDLVEPSQYTVQQLIGQNLIQPLDHSKIEGLGNLAPKFRTATYDAGNKYSIPWIWGTTGFAYNDTCIKSATSWKTLFDAKYKGKLYMLDNMLAAYIAGLQVTGHRATSTDKDEIAQATEALQQQKKVLAGYNSTNYPQLLSTGQACAAEAWSGTAMAKVVASDPHVHYVIPEEGGSIWTDGIAIPKGAKNVTSAYKFINYLLRPEVAAKATDDGSSASANQAARKLIKNKAALENTAIYAPDEAIAKADFLLDPGTAMQYFQQGWTKVKAS</sequence>
<dbReference type="GO" id="GO:0015846">
    <property type="term" value="P:polyamine transport"/>
    <property type="evidence" value="ECO:0007669"/>
    <property type="project" value="InterPro"/>
</dbReference>
<dbReference type="Gene3D" id="3.40.190.10">
    <property type="entry name" value="Periplasmic binding protein-like II"/>
    <property type="match status" value="2"/>
</dbReference>
<dbReference type="CDD" id="cd13590">
    <property type="entry name" value="PBP2_PotD_PotF_like"/>
    <property type="match status" value="1"/>
</dbReference>
<dbReference type="InterPro" id="IPR006059">
    <property type="entry name" value="SBP"/>
</dbReference>
<evidence type="ECO:0000256" key="6">
    <source>
        <dbReference type="SAM" id="SignalP"/>
    </source>
</evidence>
<evidence type="ECO:0000256" key="1">
    <source>
        <dbReference type="ARBA" id="ARBA00004418"/>
    </source>
</evidence>
<dbReference type="Proteomes" id="UP000270471">
    <property type="component" value="Unassembled WGS sequence"/>
</dbReference>
<dbReference type="GO" id="GO:0019808">
    <property type="term" value="F:polyamine binding"/>
    <property type="evidence" value="ECO:0007669"/>
    <property type="project" value="InterPro"/>
</dbReference>
<dbReference type="InterPro" id="IPR001188">
    <property type="entry name" value="Sperm_putr-bd"/>
</dbReference>
<feature type="binding site" evidence="5">
    <location>
        <position position="98"/>
    </location>
    <ligand>
        <name>spermidine</name>
        <dbReference type="ChEBI" id="CHEBI:57834"/>
    </ligand>
</feature>
<dbReference type="GO" id="GO:0042597">
    <property type="term" value="C:periplasmic space"/>
    <property type="evidence" value="ECO:0007669"/>
    <property type="project" value="UniProtKB-SubCell"/>
</dbReference>
<dbReference type="Pfam" id="PF13416">
    <property type="entry name" value="SBP_bac_8"/>
    <property type="match status" value="1"/>
</dbReference>
<evidence type="ECO:0000256" key="5">
    <source>
        <dbReference type="PIRSR" id="PIRSR019574-1"/>
    </source>
</evidence>
<keyword evidence="2" id="KW-0813">Transport</keyword>
<evidence type="ECO:0000313" key="8">
    <source>
        <dbReference type="Proteomes" id="UP000270471"/>
    </source>
</evidence>
<organism evidence="7 8">
    <name type="scientific">Streptomyces shenzhenensis</name>
    <dbReference type="NCBI Taxonomy" id="943815"/>
    <lineage>
        <taxon>Bacteria</taxon>
        <taxon>Bacillati</taxon>
        <taxon>Actinomycetota</taxon>
        <taxon>Actinomycetes</taxon>
        <taxon>Kitasatosporales</taxon>
        <taxon>Streptomycetaceae</taxon>
        <taxon>Streptomyces</taxon>
    </lineage>
</organism>
<keyword evidence="8" id="KW-1185">Reference proteome</keyword>
<evidence type="ECO:0000313" key="7">
    <source>
        <dbReference type="EMBL" id="RMB83054.1"/>
    </source>
</evidence>
<reference evidence="7 8" key="1">
    <citation type="submission" date="2017-11" db="EMBL/GenBank/DDBJ databases">
        <title>Draft genome of actinobacteria isolated from guarana (Paullinia cupana (Mart.) Ducke.</title>
        <authorList>
            <person name="Siqueira K.A."/>
            <person name="Liotti R.G."/>
            <person name="Mendes T.A.O."/>
            <person name="Soares M.A."/>
        </authorList>
    </citation>
    <scope>NUCLEOTIDE SEQUENCE [LARGE SCALE GENOMIC DNA]</scope>
    <source>
        <strain evidence="7 8">193</strain>
    </source>
</reference>
<dbReference type="PIRSF" id="PIRSF019574">
    <property type="entry name" value="Periplasmic_polyamine_BP"/>
    <property type="match status" value="1"/>
</dbReference>
<keyword evidence="3 6" id="KW-0732">Signal</keyword>
<evidence type="ECO:0000256" key="2">
    <source>
        <dbReference type="ARBA" id="ARBA00022448"/>
    </source>
</evidence>
<dbReference type="OrthoDB" id="9769319at2"/>
<dbReference type="PANTHER" id="PTHR30222:SF17">
    <property type="entry name" value="SPERMIDINE_PUTRESCINE-BINDING PERIPLASMIC PROTEIN"/>
    <property type="match status" value="1"/>
</dbReference>
<accession>A0A3M0I2S7</accession>
<dbReference type="AlphaFoldDB" id="A0A3M0I2S7"/>